<name>A0A2T5IVQ1_9GAMM</name>
<keyword evidence="1" id="KW-0472">Membrane</keyword>
<dbReference type="RefSeq" id="WP_146164472.1">
    <property type="nucleotide sequence ID" value="NZ_QAON01000015.1"/>
</dbReference>
<gene>
    <name evidence="2" type="ORF">C8N29_11550</name>
</gene>
<keyword evidence="3" id="KW-1185">Reference proteome</keyword>
<evidence type="ECO:0000313" key="2">
    <source>
        <dbReference type="EMBL" id="PTQ87965.1"/>
    </source>
</evidence>
<accession>A0A2T5IVQ1</accession>
<evidence type="ECO:0000313" key="3">
    <source>
        <dbReference type="Proteomes" id="UP000244223"/>
    </source>
</evidence>
<protein>
    <submittedName>
        <fullName evidence="2">Uncharacterized protein</fullName>
    </submittedName>
</protein>
<feature type="transmembrane region" description="Helical" evidence="1">
    <location>
        <begin position="158"/>
        <end position="178"/>
    </location>
</feature>
<keyword evidence="1" id="KW-1133">Transmembrane helix</keyword>
<organism evidence="2 3">
    <name type="scientific">Agitococcus lubricus</name>
    <dbReference type="NCBI Taxonomy" id="1077255"/>
    <lineage>
        <taxon>Bacteria</taxon>
        <taxon>Pseudomonadati</taxon>
        <taxon>Pseudomonadota</taxon>
        <taxon>Gammaproteobacteria</taxon>
        <taxon>Moraxellales</taxon>
        <taxon>Moraxellaceae</taxon>
        <taxon>Agitococcus</taxon>
    </lineage>
</organism>
<keyword evidence="1" id="KW-0812">Transmembrane</keyword>
<reference evidence="2 3" key="1">
    <citation type="submission" date="2018-04" db="EMBL/GenBank/DDBJ databases">
        <title>Genomic Encyclopedia of Archaeal and Bacterial Type Strains, Phase II (KMG-II): from individual species to whole genera.</title>
        <authorList>
            <person name="Goeker M."/>
        </authorList>
    </citation>
    <scope>NUCLEOTIDE SEQUENCE [LARGE SCALE GENOMIC DNA]</scope>
    <source>
        <strain evidence="2 3">DSM 5822</strain>
    </source>
</reference>
<sequence length="180" mass="21519">MSKQDKKKIRWKSIISLGRLQKIKEEKLYWAIDSEKNFFIICYLDGDWTGEYLLRYGIYSYKGQQVKFAYIDDFQGNIIVERLIIPRKIKNSLNLIKELFKEGISAYMTGIFNYAHTNTANVTIKEVFILPKRTFSSYYYEFKNRLVQNAIDKKILRLFWLFCYSLSIFFAVFVWGLITD</sequence>
<comment type="caution">
    <text evidence="2">The sequence shown here is derived from an EMBL/GenBank/DDBJ whole genome shotgun (WGS) entry which is preliminary data.</text>
</comment>
<proteinExistence type="predicted"/>
<dbReference type="EMBL" id="QAON01000015">
    <property type="protein sequence ID" value="PTQ87965.1"/>
    <property type="molecule type" value="Genomic_DNA"/>
</dbReference>
<dbReference type="Proteomes" id="UP000244223">
    <property type="component" value="Unassembled WGS sequence"/>
</dbReference>
<evidence type="ECO:0000256" key="1">
    <source>
        <dbReference type="SAM" id="Phobius"/>
    </source>
</evidence>
<dbReference type="AlphaFoldDB" id="A0A2T5IVQ1"/>